<evidence type="ECO:0000313" key="2">
    <source>
        <dbReference type="Proteomes" id="UP000001312"/>
    </source>
</evidence>
<reference evidence="2" key="1">
    <citation type="journal article" date="2011" name="PLoS Genet.">
        <title>Genomic analysis of the necrotrophic fungal pathogens Sclerotinia sclerotiorum and Botrytis cinerea.</title>
        <authorList>
            <person name="Amselem J."/>
            <person name="Cuomo C.A."/>
            <person name="van Kan J.A."/>
            <person name="Viaud M."/>
            <person name="Benito E.P."/>
            <person name="Couloux A."/>
            <person name="Coutinho P.M."/>
            <person name="de Vries R.P."/>
            <person name="Dyer P.S."/>
            <person name="Fillinger S."/>
            <person name="Fournier E."/>
            <person name="Gout L."/>
            <person name="Hahn M."/>
            <person name="Kohn L."/>
            <person name="Lapalu N."/>
            <person name="Plummer K.M."/>
            <person name="Pradier J.M."/>
            <person name="Quevillon E."/>
            <person name="Sharon A."/>
            <person name="Simon A."/>
            <person name="ten Have A."/>
            <person name="Tudzynski B."/>
            <person name="Tudzynski P."/>
            <person name="Wincker P."/>
            <person name="Andrew M."/>
            <person name="Anthouard V."/>
            <person name="Beever R.E."/>
            <person name="Beffa R."/>
            <person name="Benoit I."/>
            <person name="Bouzid O."/>
            <person name="Brault B."/>
            <person name="Chen Z."/>
            <person name="Choquer M."/>
            <person name="Collemare J."/>
            <person name="Cotton P."/>
            <person name="Danchin E.G."/>
            <person name="Da Silva C."/>
            <person name="Gautier A."/>
            <person name="Giraud C."/>
            <person name="Giraud T."/>
            <person name="Gonzalez C."/>
            <person name="Grossetete S."/>
            <person name="Guldener U."/>
            <person name="Henrissat B."/>
            <person name="Howlett B.J."/>
            <person name="Kodira C."/>
            <person name="Kretschmer M."/>
            <person name="Lappartient A."/>
            <person name="Leroch M."/>
            <person name="Levis C."/>
            <person name="Mauceli E."/>
            <person name="Neuveglise C."/>
            <person name="Oeser B."/>
            <person name="Pearson M."/>
            <person name="Poulain J."/>
            <person name="Poussereau N."/>
            <person name="Quesneville H."/>
            <person name="Rascle C."/>
            <person name="Schumacher J."/>
            <person name="Segurens B."/>
            <person name="Sexton A."/>
            <person name="Silva E."/>
            <person name="Sirven C."/>
            <person name="Soanes D.M."/>
            <person name="Talbot N.J."/>
            <person name="Templeton M."/>
            <person name="Yandava C."/>
            <person name="Yarden O."/>
            <person name="Zeng Q."/>
            <person name="Rollins J.A."/>
            <person name="Lebrun M.H."/>
            <person name="Dickman M."/>
        </authorList>
    </citation>
    <scope>NUCLEOTIDE SEQUENCE [LARGE SCALE GENOMIC DNA]</scope>
    <source>
        <strain evidence="2">ATCC 18683 / 1980 / Ss-1</strain>
    </source>
</reference>
<dbReference type="RefSeq" id="XP_001588103.1">
    <property type="nucleotide sequence ID" value="XM_001588053.1"/>
</dbReference>
<gene>
    <name evidence="1" type="ORF">SS1G_10549</name>
</gene>
<accession>A7EYY3</accession>
<name>A7EYY3_SCLS1</name>
<evidence type="ECO:0000313" key="1">
    <source>
        <dbReference type="EMBL" id="EDN94675.1"/>
    </source>
</evidence>
<sequence>MKEINKMKLEKEGQPRELELELEHVEVQEHKFDGVLLAGPLNPNFQGWKTVRFL</sequence>
<keyword evidence="2" id="KW-1185">Reference proteome</keyword>
<dbReference type="GeneID" id="5484445"/>
<proteinExistence type="predicted"/>
<organism evidence="1 2">
    <name type="scientific">Sclerotinia sclerotiorum (strain ATCC 18683 / 1980 / Ss-1)</name>
    <name type="common">White mold</name>
    <name type="synonym">Whetzelinia sclerotiorum</name>
    <dbReference type="NCBI Taxonomy" id="665079"/>
    <lineage>
        <taxon>Eukaryota</taxon>
        <taxon>Fungi</taxon>
        <taxon>Dikarya</taxon>
        <taxon>Ascomycota</taxon>
        <taxon>Pezizomycotina</taxon>
        <taxon>Leotiomycetes</taxon>
        <taxon>Helotiales</taxon>
        <taxon>Sclerotiniaceae</taxon>
        <taxon>Sclerotinia</taxon>
    </lineage>
</organism>
<protein>
    <submittedName>
        <fullName evidence="1">Uncharacterized protein</fullName>
    </submittedName>
</protein>
<dbReference type="InParanoid" id="A7EYY3"/>
<dbReference type="KEGG" id="ssl:SS1G_10549"/>
<dbReference type="AlphaFoldDB" id="A7EYY3"/>
<dbReference type="EMBL" id="CH476636">
    <property type="protein sequence ID" value="EDN94675.1"/>
    <property type="molecule type" value="Genomic_DNA"/>
</dbReference>
<dbReference type="Proteomes" id="UP000001312">
    <property type="component" value="Unassembled WGS sequence"/>
</dbReference>